<evidence type="ECO:0000313" key="5">
    <source>
        <dbReference type="EMBL" id="TQE03198.1"/>
    </source>
</evidence>
<accession>A0A540MWP7</accession>
<feature type="domain" description="UBC core" evidence="4">
    <location>
        <begin position="42"/>
        <end position="102"/>
    </location>
</feature>
<feature type="region of interest" description="Disordered" evidence="3">
    <location>
        <begin position="139"/>
        <end position="189"/>
    </location>
</feature>
<gene>
    <name evidence="5" type="ORF">C1H46_011201</name>
</gene>
<evidence type="ECO:0000256" key="1">
    <source>
        <dbReference type="ARBA" id="ARBA00022679"/>
    </source>
</evidence>
<keyword evidence="2" id="KW-0833">Ubl conjugation pathway</keyword>
<dbReference type="PANTHER" id="PTHR46116:SF19">
    <property type="entry name" value="UBIQUITIN-CONJUGATING ENZYME FAMILY PROTEIN"/>
    <property type="match status" value="1"/>
</dbReference>
<evidence type="ECO:0000256" key="3">
    <source>
        <dbReference type="SAM" id="MobiDB-lite"/>
    </source>
</evidence>
<dbReference type="STRING" id="106549.A0A540MWP7"/>
<evidence type="ECO:0000256" key="2">
    <source>
        <dbReference type="ARBA" id="ARBA00022786"/>
    </source>
</evidence>
<evidence type="ECO:0000259" key="4">
    <source>
        <dbReference type="Pfam" id="PF00179"/>
    </source>
</evidence>
<feature type="compositionally biased region" description="Basic residues" evidence="3">
    <location>
        <begin position="139"/>
        <end position="151"/>
    </location>
</feature>
<dbReference type="SUPFAM" id="SSF54495">
    <property type="entry name" value="UBC-like"/>
    <property type="match status" value="1"/>
</dbReference>
<keyword evidence="6" id="KW-1185">Reference proteome</keyword>
<protein>
    <recommendedName>
        <fullName evidence="4">UBC core domain-containing protein</fullName>
    </recommendedName>
</protein>
<dbReference type="Pfam" id="PF00179">
    <property type="entry name" value="UQ_con"/>
    <property type="match status" value="1"/>
</dbReference>
<evidence type="ECO:0000313" key="6">
    <source>
        <dbReference type="Proteomes" id="UP000315295"/>
    </source>
</evidence>
<dbReference type="InterPro" id="IPR000608">
    <property type="entry name" value="UBC"/>
</dbReference>
<name>A0A540MWP7_MALBA</name>
<proteinExistence type="predicted"/>
<dbReference type="PANTHER" id="PTHR46116">
    <property type="entry name" value="(E3-INDEPENDENT) E2 UBIQUITIN-CONJUGATING ENZYME"/>
    <property type="match status" value="1"/>
</dbReference>
<dbReference type="EMBL" id="VIEB01000160">
    <property type="protein sequence ID" value="TQE03198.1"/>
    <property type="molecule type" value="Genomic_DNA"/>
</dbReference>
<organism evidence="5 6">
    <name type="scientific">Malus baccata</name>
    <name type="common">Siberian crab apple</name>
    <name type="synonym">Pyrus baccata</name>
    <dbReference type="NCBI Taxonomy" id="106549"/>
    <lineage>
        <taxon>Eukaryota</taxon>
        <taxon>Viridiplantae</taxon>
        <taxon>Streptophyta</taxon>
        <taxon>Embryophyta</taxon>
        <taxon>Tracheophyta</taxon>
        <taxon>Spermatophyta</taxon>
        <taxon>Magnoliopsida</taxon>
        <taxon>eudicotyledons</taxon>
        <taxon>Gunneridae</taxon>
        <taxon>Pentapetalae</taxon>
        <taxon>rosids</taxon>
        <taxon>fabids</taxon>
        <taxon>Rosales</taxon>
        <taxon>Rosaceae</taxon>
        <taxon>Amygdaloideae</taxon>
        <taxon>Maleae</taxon>
        <taxon>Malus</taxon>
    </lineage>
</organism>
<dbReference type="InterPro" id="IPR016135">
    <property type="entry name" value="UBQ-conjugating_enzyme/RWD"/>
</dbReference>
<dbReference type="AlphaFoldDB" id="A0A540MWP7"/>
<dbReference type="Proteomes" id="UP000315295">
    <property type="component" value="Unassembled WGS sequence"/>
</dbReference>
<comment type="caution">
    <text evidence="5">The sequence shown here is derived from an EMBL/GenBank/DDBJ whole genome shotgun (WGS) entry which is preliminary data.</text>
</comment>
<dbReference type="Gene3D" id="3.10.110.10">
    <property type="entry name" value="Ubiquitin Conjugating Enzyme"/>
    <property type="match status" value="1"/>
</dbReference>
<feature type="compositionally biased region" description="Basic residues" evidence="3">
    <location>
        <begin position="162"/>
        <end position="174"/>
    </location>
</feature>
<sequence>MAGAGEEPNGFKQFDVVSDHHFNVVSKSDGEVCFGNKVHHKIMREWKILEKHLPDSIYVRIYETHIDLLRAIIIDTTGTPYHDVLFLFDIAFPSNYPTRLPQHAQHLAQQEVGSVSVNNHPGPGVDLGSRAQRAALFQRTRHGHGPRRPHSLGKGGAGVRRGQNKKKVTSKKKVGISSKRHAEVAASVD</sequence>
<keyword evidence="1" id="KW-0808">Transferase</keyword>
<dbReference type="GO" id="GO:0061631">
    <property type="term" value="F:ubiquitin conjugating enzyme activity"/>
    <property type="evidence" value="ECO:0007669"/>
    <property type="project" value="TreeGrafter"/>
</dbReference>
<reference evidence="5 6" key="1">
    <citation type="journal article" date="2019" name="G3 (Bethesda)">
        <title>Sequencing of a Wild Apple (Malus baccata) Genome Unravels the Differences Between Cultivated and Wild Apple Species Regarding Disease Resistance and Cold Tolerance.</title>
        <authorList>
            <person name="Chen X."/>
        </authorList>
    </citation>
    <scope>NUCLEOTIDE SEQUENCE [LARGE SCALE GENOMIC DNA]</scope>
    <source>
        <strain evidence="6">cv. Shandingzi</strain>
        <tissue evidence="5">Leaves</tissue>
    </source>
</reference>